<evidence type="ECO:0000313" key="2">
    <source>
        <dbReference type="EMBL" id="KAA0033765.1"/>
    </source>
</evidence>
<feature type="compositionally biased region" description="Polar residues" evidence="1">
    <location>
        <begin position="53"/>
        <end position="63"/>
    </location>
</feature>
<name>A0A5D3DG58_CUCMM</name>
<organism evidence="3 5">
    <name type="scientific">Cucumis melo var. makuwa</name>
    <name type="common">Oriental melon</name>
    <dbReference type="NCBI Taxonomy" id="1194695"/>
    <lineage>
        <taxon>Eukaryota</taxon>
        <taxon>Viridiplantae</taxon>
        <taxon>Streptophyta</taxon>
        <taxon>Embryophyta</taxon>
        <taxon>Tracheophyta</taxon>
        <taxon>Spermatophyta</taxon>
        <taxon>Magnoliopsida</taxon>
        <taxon>eudicotyledons</taxon>
        <taxon>Gunneridae</taxon>
        <taxon>Pentapetalae</taxon>
        <taxon>rosids</taxon>
        <taxon>fabids</taxon>
        <taxon>Cucurbitales</taxon>
        <taxon>Cucurbitaceae</taxon>
        <taxon>Benincaseae</taxon>
        <taxon>Cucumis</taxon>
    </lineage>
</organism>
<evidence type="ECO:0000313" key="5">
    <source>
        <dbReference type="Proteomes" id="UP000321947"/>
    </source>
</evidence>
<reference evidence="4 5" key="1">
    <citation type="submission" date="2019-08" db="EMBL/GenBank/DDBJ databases">
        <title>Draft genome sequences of two oriental melons (Cucumis melo L. var makuwa).</title>
        <authorList>
            <person name="Kwon S.-Y."/>
        </authorList>
    </citation>
    <scope>NUCLEOTIDE SEQUENCE [LARGE SCALE GENOMIC DNA]</scope>
    <source>
        <strain evidence="5">cv. Chang Bougi</strain>
        <strain evidence="4">cv. SW 3</strain>
        <tissue evidence="3">Leaf</tissue>
    </source>
</reference>
<feature type="region of interest" description="Disordered" evidence="1">
    <location>
        <begin position="1"/>
        <end position="69"/>
    </location>
</feature>
<evidence type="ECO:0000313" key="4">
    <source>
        <dbReference type="Proteomes" id="UP000321393"/>
    </source>
</evidence>
<feature type="compositionally biased region" description="Basic and acidic residues" evidence="1">
    <location>
        <begin position="17"/>
        <end position="39"/>
    </location>
</feature>
<proteinExistence type="predicted"/>
<feature type="compositionally biased region" description="Low complexity" evidence="1">
    <location>
        <begin position="41"/>
        <end position="52"/>
    </location>
</feature>
<comment type="caution">
    <text evidence="3">The sequence shown here is derived from an EMBL/GenBank/DDBJ whole genome shotgun (WGS) entry which is preliminary data.</text>
</comment>
<dbReference type="Proteomes" id="UP000321947">
    <property type="component" value="Unassembled WGS sequence"/>
</dbReference>
<dbReference type="EMBL" id="SSTD01005075">
    <property type="protein sequence ID" value="TYK22370.1"/>
    <property type="molecule type" value="Genomic_DNA"/>
</dbReference>
<sequence length="148" mass="16120">MKTASGEASGIGGFPDARTETERGKERRLSKPRGEKRGDQSVSVVAVSPPSATLGSSSQQATPTPRRRAQSRLLELERHVVINGRIPITIAPAAEKPISPHVVRFSQAIGVCVQQKFPVRCLKHFKKYSNLEEARANPLNALVGRDED</sequence>
<gene>
    <name evidence="3" type="ORF">E5676_scaffold1428G00930</name>
    <name evidence="2" type="ORF">E6C27_scaffold142G00180</name>
</gene>
<dbReference type="Proteomes" id="UP000321393">
    <property type="component" value="Unassembled WGS sequence"/>
</dbReference>
<dbReference type="AlphaFoldDB" id="A0A5D3DG58"/>
<protein>
    <submittedName>
        <fullName evidence="3">CACTA en-spm transposon protein</fullName>
    </submittedName>
</protein>
<dbReference type="EMBL" id="SSTE01020676">
    <property type="protein sequence ID" value="KAA0033765.1"/>
    <property type="molecule type" value="Genomic_DNA"/>
</dbReference>
<accession>A0A5D3DG58</accession>
<evidence type="ECO:0000256" key="1">
    <source>
        <dbReference type="SAM" id="MobiDB-lite"/>
    </source>
</evidence>
<evidence type="ECO:0000313" key="3">
    <source>
        <dbReference type="EMBL" id="TYK22370.1"/>
    </source>
</evidence>